<gene>
    <name evidence="1" type="ORF">BDQ12DRAFT_671492</name>
</gene>
<proteinExistence type="predicted"/>
<reference evidence="1 2" key="1">
    <citation type="journal article" date="2019" name="Nat. Ecol. Evol.">
        <title>Megaphylogeny resolves global patterns of mushroom evolution.</title>
        <authorList>
            <person name="Varga T."/>
            <person name="Krizsan K."/>
            <person name="Foldi C."/>
            <person name="Dima B."/>
            <person name="Sanchez-Garcia M."/>
            <person name="Sanchez-Ramirez S."/>
            <person name="Szollosi G.J."/>
            <person name="Szarkandi J.G."/>
            <person name="Papp V."/>
            <person name="Albert L."/>
            <person name="Andreopoulos W."/>
            <person name="Angelini C."/>
            <person name="Antonin V."/>
            <person name="Barry K.W."/>
            <person name="Bougher N.L."/>
            <person name="Buchanan P."/>
            <person name="Buyck B."/>
            <person name="Bense V."/>
            <person name="Catcheside P."/>
            <person name="Chovatia M."/>
            <person name="Cooper J."/>
            <person name="Damon W."/>
            <person name="Desjardin D."/>
            <person name="Finy P."/>
            <person name="Geml J."/>
            <person name="Haridas S."/>
            <person name="Hughes K."/>
            <person name="Justo A."/>
            <person name="Karasinski D."/>
            <person name="Kautmanova I."/>
            <person name="Kiss B."/>
            <person name="Kocsube S."/>
            <person name="Kotiranta H."/>
            <person name="LaButti K.M."/>
            <person name="Lechner B.E."/>
            <person name="Liimatainen K."/>
            <person name="Lipzen A."/>
            <person name="Lukacs Z."/>
            <person name="Mihaltcheva S."/>
            <person name="Morgado L.N."/>
            <person name="Niskanen T."/>
            <person name="Noordeloos M.E."/>
            <person name="Ohm R.A."/>
            <person name="Ortiz-Santana B."/>
            <person name="Ovrebo C."/>
            <person name="Racz N."/>
            <person name="Riley R."/>
            <person name="Savchenko A."/>
            <person name="Shiryaev A."/>
            <person name="Soop K."/>
            <person name="Spirin V."/>
            <person name="Szebenyi C."/>
            <person name="Tomsovsky M."/>
            <person name="Tulloss R.E."/>
            <person name="Uehling J."/>
            <person name="Grigoriev I.V."/>
            <person name="Vagvolgyi C."/>
            <person name="Papp T."/>
            <person name="Martin F.M."/>
            <person name="Miettinen O."/>
            <person name="Hibbett D.S."/>
            <person name="Nagy L.G."/>
        </authorList>
    </citation>
    <scope>NUCLEOTIDE SEQUENCE [LARGE SCALE GENOMIC DNA]</scope>
    <source>
        <strain evidence="1 2">CBS 166.37</strain>
    </source>
</reference>
<protein>
    <submittedName>
        <fullName evidence="1">Uncharacterized protein</fullName>
    </submittedName>
</protein>
<dbReference type="Proteomes" id="UP000308652">
    <property type="component" value="Unassembled WGS sequence"/>
</dbReference>
<sequence>MSNTGHGKSYSFFYGAQNSHFDQVIASNNDSGNLTFQGTPEEIAAVLRQGLGNIQCEDKERKLLNQFENISNCTFAGGNFQNIARVPFEAQRYAGSSGKFASFEIVQKCELTSGFQNLSSLGFILYNEWQGTRTQYFAGYRSDKDISQIEEAVD</sequence>
<dbReference type="AlphaFoldDB" id="A0A5C3LGC9"/>
<accession>A0A5C3LGC9</accession>
<organism evidence="1 2">
    <name type="scientific">Crucibulum laeve</name>
    <dbReference type="NCBI Taxonomy" id="68775"/>
    <lineage>
        <taxon>Eukaryota</taxon>
        <taxon>Fungi</taxon>
        <taxon>Dikarya</taxon>
        <taxon>Basidiomycota</taxon>
        <taxon>Agaricomycotina</taxon>
        <taxon>Agaricomycetes</taxon>
        <taxon>Agaricomycetidae</taxon>
        <taxon>Agaricales</taxon>
        <taxon>Agaricineae</taxon>
        <taxon>Nidulariaceae</taxon>
        <taxon>Crucibulum</taxon>
    </lineage>
</organism>
<evidence type="ECO:0000313" key="2">
    <source>
        <dbReference type="Proteomes" id="UP000308652"/>
    </source>
</evidence>
<dbReference type="EMBL" id="ML213696">
    <property type="protein sequence ID" value="TFK31927.1"/>
    <property type="molecule type" value="Genomic_DNA"/>
</dbReference>
<keyword evidence="2" id="KW-1185">Reference proteome</keyword>
<name>A0A5C3LGC9_9AGAR</name>
<evidence type="ECO:0000313" key="1">
    <source>
        <dbReference type="EMBL" id="TFK31927.1"/>
    </source>
</evidence>